<dbReference type="Pfam" id="PF13518">
    <property type="entry name" value="HTH_28"/>
    <property type="match status" value="1"/>
</dbReference>
<dbReference type="Pfam" id="PF13683">
    <property type="entry name" value="rve_3"/>
    <property type="match status" value="1"/>
</dbReference>
<dbReference type="InterPro" id="IPR009057">
    <property type="entry name" value="Homeodomain-like_sf"/>
</dbReference>
<dbReference type="Proteomes" id="UP000177614">
    <property type="component" value="Unassembled WGS sequence"/>
</dbReference>
<sequence>MTVYRRIFFGLRGIRSVLKQYDESMLSQWQRDLLKERLTLLTWYDSHDHSLSATARYFTTSRSHVVKLVSLREKGGLHALIPKKPGPRKKRGTKLTPTEKLRIENLARAYPDWSHKKLTPYLGGLKAMTIYRYLVEKELRVRQRCPGYFKKPNTVSHWKIKRIRLPTDYEHTLPGDLVALDSMVEYVGPHRKKLYFICCIDLATRIGIAVASTHHTAREAAKVLQLMREVLQVPIEAVLTDNGSEFLGDFQEACIREHIINFFSRPRTPKDNAVNERFNQTVQRSFYWRCDLTQPVSEINTTLADWLIEYNCLRPHESLSMRPPVAHYFKTFYQVRLHSTIDTQVYPRLWNRTTRA</sequence>
<evidence type="ECO:0000313" key="3">
    <source>
        <dbReference type="Proteomes" id="UP000177614"/>
    </source>
</evidence>
<protein>
    <recommendedName>
        <fullName evidence="1">Integrase catalytic domain-containing protein</fullName>
    </recommendedName>
</protein>
<dbReference type="InterPro" id="IPR012337">
    <property type="entry name" value="RNaseH-like_sf"/>
</dbReference>
<dbReference type="SUPFAM" id="SSF53098">
    <property type="entry name" value="Ribonuclease H-like"/>
    <property type="match status" value="1"/>
</dbReference>
<proteinExistence type="predicted"/>
<evidence type="ECO:0000259" key="1">
    <source>
        <dbReference type="PROSITE" id="PS50994"/>
    </source>
</evidence>
<evidence type="ECO:0000313" key="2">
    <source>
        <dbReference type="EMBL" id="OGC81994.1"/>
    </source>
</evidence>
<dbReference type="Gene3D" id="3.30.420.10">
    <property type="entry name" value="Ribonuclease H-like superfamily/Ribonuclease H"/>
    <property type="match status" value="1"/>
</dbReference>
<dbReference type="InterPro" id="IPR001584">
    <property type="entry name" value="Integrase_cat-core"/>
</dbReference>
<accession>A0A1F4XK70</accession>
<dbReference type="PANTHER" id="PTHR47515">
    <property type="entry name" value="LOW CALCIUM RESPONSE LOCUS PROTEIN T"/>
    <property type="match status" value="1"/>
</dbReference>
<dbReference type="GO" id="GO:0015074">
    <property type="term" value="P:DNA integration"/>
    <property type="evidence" value="ECO:0007669"/>
    <property type="project" value="InterPro"/>
</dbReference>
<dbReference type="InterPro" id="IPR055247">
    <property type="entry name" value="InsJ-like_HTH"/>
</dbReference>
<name>A0A1F4XK70_9BACT</name>
<comment type="caution">
    <text evidence="2">The sequence shown here is derived from an EMBL/GenBank/DDBJ whole genome shotgun (WGS) entry which is preliminary data.</text>
</comment>
<dbReference type="SUPFAM" id="SSF46689">
    <property type="entry name" value="Homeodomain-like"/>
    <property type="match status" value="1"/>
</dbReference>
<gene>
    <name evidence="2" type="ORF">A2V81_00005</name>
</gene>
<reference evidence="2 3" key="1">
    <citation type="journal article" date="2016" name="Nat. Commun.">
        <title>Thousands of microbial genomes shed light on interconnected biogeochemical processes in an aquifer system.</title>
        <authorList>
            <person name="Anantharaman K."/>
            <person name="Brown C.T."/>
            <person name="Hug L.A."/>
            <person name="Sharon I."/>
            <person name="Castelle C.J."/>
            <person name="Probst A.J."/>
            <person name="Thomas B.C."/>
            <person name="Singh A."/>
            <person name="Wilkins M.J."/>
            <person name="Karaoz U."/>
            <person name="Brodie E.L."/>
            <person name="Williams K.H."/>
            <person name="Hubbard S.S."/>
            <person name="Banfield J.F."/>
        </authorList>
    </citation>
    <scope>NUCLEOTIDE SEQUENCE [LARGE SCALE GENOMIC DNA]</scope>
</reference>
<dbReference type="GO" id="GO:0003676">
    <property type="term" value="F:nucleic acid binding"/>
    <property type="evidence" value="ECO:0007669"/>
    <property type="project" value="InterPro"/>
</dbReference>
<feature type="domain" description="Integrase catalytic" evidence="1">
    <location>
        <begin position="170"/>
        <end position="332"/>
    </location>
</feature>
<organism evidence="2 3">
    <name type="scientific">Candidatus Abawacabacteria bacterium RBG_16_42_10</name>
    <dbReference type="NCBI Taxonomy" id="1817814"/>
    <lineage>
        <taxon>Bacteria</taxon>
        <taxon>Candidatus Abawacaibacteriota</taxon>
    </lineage>
</organism>
<dbReference type="STRING" id="1817814.A2V81_00005"/>
<dbReference type="PROSITE" id="PS50994">
    <property type="entry name" value="INTEGRASE"/>
    <property type="match status" value="1"/>
</dbReference>
<dbReference type="AlphaFoldDB" id="A0A1F4XK70"/>
<dbReference type="EMBL" id="MEWR01000013">
    <property type="protein sequence ID" value="OGC81994.1"/>
    <property type="molecule type" value="Genomic_DNA"/>
</dbReference>
<dbReference type="InterPro" id="IPR036397">
    <property type="entry name" value="RNaseH_sf"/>
</dbReference>
<dbReference type="PANTHER" id="PTHR47515:SF2">
    <property type="entry name" value="INTEGRASE CORE DOMAIN PROTEIN"/>
    <property type="match status" value="1"/>
</dbReference>